<keyword evidence="3 4" id="KW-0539">Nucleus</keyword>
<dbReference type="GO" id="GO:0006397">
    <property type="term" value="P:mRNA processing"/>
    <property type="evidence" value="ECO:0007669"/>
    <property type="project" value="UniProtKB-KW"/>
</dbReference>
<dbReference type="InterPro" id="IPR036866">
    <property type="entry name" value="RibonucZ/Hydroxyglut_hydro"/>
</dbReference>
<evidence type="ECO:0000313" key="7">
    <source>
        <dbReference type="EMBL" id="KKY22667.1"/>
    </source>
</evidence>
<feature type="compositionally biased region" description="Polar residues" evidence="5">
    <location>
        <begin position="308"/>
        <end position="321"/>
    </location>
</feature>
<feature type="compositionally biased region" description="Acidic residues" evidence="5">
    <location>
        <begin position="475"/>
        <end position="488"/>
    </location>
</feature>
<dbReference type="GO" id="GO:0005847">
    <property type="term" value="C:mRNA cleavage and polyadenylation specificity factor complex"/>
    <property type="evidence" value="ECO:0007669"/>
    <property type="project" value="InterPro"/>
</dbReference>
<comment type="subcellular location">
    <subcellularLocation>
        <location evidence="1 4">Nucleus</location>
    </subcellularLocation>
</comment>
<gene>
    <name evidence="7" type="ORF">UCRPC4_g03169</name>
</gene>
<protein>
    <recommendedName>
        <fullName evidence="4">Cleavage and polyadenylation specificity factor subunit 2</fullName>
    </recommendedName>
    <alternativeName>
        <fullName evidence="4">Cleavage and polyadenylation specificity factor 100 kDa subunit</fullName>
    </alternativeName>
</protein>
<feature type="region of interest" description="Disordered" evidence="5">
    <location>
        <begin position="621"/>
        <end position="653"/>
    </location>
</feature>
<comment type="similarity">
    <text evidence="4">Belongs to the metallo-beta-lactamase superfamily. RNA-metabolizing metallo-beta-lactamase-like family. CPSF2/YSH1 subfamily.</text>
</comment>
<feature type="region of interest" description="Disordered" evidence="5">
    <location>
        <begin position="417"/>
        <end position="498"/>
    </location>
</feature>
<keyword evidence="8" id="KW-1185">Reference proteome</keyword>
<dbReference type="PANTHER" id="PTHR45922">
    <property type="entry name" value="CLEAVAGE AND POLYADENYLATION SPECIFICITY FACTOR SUBUNIT 2"/>
    <property type="match status" value="1"/>
</dbReference>
<dbReference type="Gene3D" id="3.40.50.10890">
    <property type="match status" value="1"/>
</dbReference>
<accession>A0A0G2EII9</accession>
<feature type="domain" description="Beta-Casp" evidence="6">
    <location>
        <begin position="89"/>
        <end position="239"/>
    </location>
</feature>
<dbReference type="InterPro" id="IPR022712">
    <property type="entry name" value="Beta_Casp"/>
</dbReference>
<reference evidence="7 8" key="1">
    <citation type="submission" date="2015-05" db="EMBL/GenBank/DDBJ databases">
        <title>Distinctive expansion of gene families associated with plant cell wall degradation and secondary metabolism in the genomes of grapevine trunk pathogens.</title>
        <authorList>
            <person name="Lawrence D.P."/>
            <person name="Travadon R."/>
            <person name="Rolshausen P.E."/>
            <person name="Baumgartner K."/>
        </authorList>
    </citation>
    <scope>NUCLEOTIDE SEQUENCE [LARGE SCALE GENOMIC DNA]</scope>
    <source>
        <strain evidence="7">UCRPC4</strain>
    </source>
</reference>
<reference evidence="7 8" key="2">
    <citation type="submission" date="2015-05" db="EMBL/GenBank/DDBJ databases">
        <authorList>
            <person name="Morales-Cruz A."/>
            <person name="Amrine K.C."/>
            <person name="Cantu D."/>
        </authorList>
    </citation>
    <scope>NUCLEOTIDE SEQUENCE [LARGE SCALE GENOMIC DNA]</scope>
    <source>
        <strain evidence="7">UCRPC4</strain>
    </source>
</reference>
<evidence type="ECO:0000256" key="1">
    <source>
        <dbReference type="ARBA" id="ARBA00004123"/>
    </source>
</evidence>
<evidence type="ECO:0000256" key="2">
    <source>
        <dbReference type="ARBA" id="ARBA00022664"/>
    </source>
</evidence>
<keyword evidence="4" id="KW-0694">RNA-binding</keyword>
<evidence type="ECO:0000313" key="8">
    <source>
        <dbReference type="Proteomes" id="UP000053317"/>
    </source>
</evidence>
<feature type="compositionally biased region" description="Basic and acidic residues" evidence="5">
    <location>
        <begin position="431"/>
        <end position="447"/>
    </location>
</feature>
<evidence type="ECO:0000256" key="5">
    <source>
        <dbReference type="SAM" id="MobiDB-lite"/>
    </source>
</evidence>
<dbReference type="Pfam" id="PF13299">
    <property type="entry name" value="CPSF100_C"/>
    <property type="match status" value="1"/>
</dbReference>
<name>A0A0G2EII9_PHACM</name>
<evidence type="ECO:0000256" key="4">
    <source>
        <dbReference type="RuleBase" id="RU365006"/>
    </source>
</evidence>
<organism evidence="7 8">
    <name type="scientific">Phaeomoniella chlamydospora</name>
    <name type="common">Phaeoacremonium chlamydosporum</name>
    <dbReference type="NCBI Taxonomy" id="158046"/>
    <lineage>
        <taxon>Eukaryota</taxon>
        <taxon>Fungi</taxon>
        <taxon>Dikarya</taxon>
        <taxon>Ascomycota</taxon>
        <taxon>Pezizomycotina</taxon>
        <taxon>Eurotiomycetes</taxon>
        <taxon>Chaetothyriomycetidae</taxon>
        <taxon>Phaeomoniellales</taxon>
        <taxon>Phaeomoniellaceae</taxon>
        <taxon>Phaeomoniella</taxon>
    </lineage>
</organism>
<comment type="caution">
    <text evidence="7">The sequence shown here is derived from an EMBL/GenBank/DDBJ whole genome shotgun (WGS) entry which is preliminary data.</text>
</comment>
<dbReference type="PANTHER" id="PTHR45922:SF1">
    <property type="entry name" value="CLEAVAGE AND POLYADENYLATION SPECIFICITY FACTOR SUBUNIT 2"/>
    <property type="match status" value="1"/>
</dbReference>
<sequence length="762" mass="83504">MESIVYAVDWNQARENVIGGAAWFGGIGGAEVIEQLRKPTALICSSKGGDKIALSGGRKKRDALLLEHIRSSLAKGGTVLIPSDSSARVLELAYVLEKAWQEADAADNVIKDSKLYLASKSSVATMRHARSLLEWMDESISREFEGEDDLVANGPKRTGIKQSNGQTAKPGRPFEFKHVKLLERKSQVERMLKAQGPRVIIASDLSLQWGFSKSIIREVCQQTENLVILTDKQSPADQRGKHNVCQVLWEWFEERRDGVALEMSSTGEHLEQVHTGGRELEIKDVQRQSLTPDEEALYQQYIATQRQLQTSLQSRNDTSPANEDDAADDASSSSSEDSDDEHQGRTLNVSAALGHAGRSKAGLNDKDLGVNILLRRKGTYDFDVRGKKGRNAVFPYLQHRKRGDEFGEYIRPEDFLRAEEKEEADQTTSVRESRLGQKRKWEDENKGHGRTKKQILSNGGTLRTGGDGVSAGDDQASDSSDDEGEEKEFEGPAKALFTSTTKPANSRLAYVDFAGLHDRRSLQMLIPLISPRKLILVAGTQAETSSLAQDCKELLAIKEHDALEVAAVDILTPTIGQIVDASVDTNAWVLKLSRPLVKRLHWQNVRNIGIVTITGQLKGEDTAGEADLGSKPKKTKMMKEEPEQELPTENADASGKDLMPVLDVVPANVAAATRLVAHPVHVGDLRLADLRRLMQSAGHAAEFRGEGTLLIDGFIAVRKLGTGKVVVEGAPLTAADSLSAHGSIFYHVKRRIYEGLAIIAGA</sequence>
<dbReference type="Pfam" id="PF07521">
    <property type="entry name" value="RMMBL"/>
    <property type="match status" value="1"/>
</dbReference>
<dbReference type="InterPro" id="IPR027075">
    <property type="entry name" value="CPSF2"/>
</dbReference>
<proteinExistence type="inferred from homology"/>
<feature type="region of interest" description="Disordered" evidence="5">
    <location>
        <begin position="308"/>
        <end position="344"/>
    </location>
</feature>
<dbReference type="EMBL" id="LCWF01000074">
    <property type="protein sequence ID" value="KKY22667.1"/>
    <property type="molecule type" value="Genomic_DNA"/>
</dbReference>
<evidence type="ECO:0000256" key="3">
    <source>
        <dbReference type="ARBA" id="ARBA00023242"/>
    </source>
</evidence>
<dbReference type="OrthoDB" id="64353at2759"/>
<dbReference type="SMART" id="SM01027">
    <property type="entry name" value="Beta-Casp"/>
    <property type="match status" value="1"/>
</dbReference>
<dbReference type="AlphaFoldDB" id="A0A0G2EII9"/>
<keyword evidence="2 4" id="KW-0507">mRNA processing</keyword>
<dbReference type="GO" id="GO:0003723">
    <property type="term" value="F:RNA binding"/>
    <property type="evidence" value="ECO:0007669"/>
    <property type="project" value="UniProtKB-KW"/>
</dbReference>
<dbReference type="InterPro" id="IPR011108">
    <property type="entry name" value="RMMBL"/>
</dbReference>
<dbReference type="InterPro" id="IPR025069">
    <property type="entry name" value="Cpsf2_C"/>
</dbReference>
<dbReference type="Pfam" id="PF10996">
    <property type="entry name" value="Beta-Casp"/>
    <property type="match status" value="1"/>
</dbReference>
<dbReference type="Proteomes" id="UP000053317">
    <property type="component" value="Unassembled WGS sequence"/>
</dbReference>
<evidence type="ECO:0000259" key="6">
    <source>
        <dbReference type="SMART" id="SM01027"/>
    </source>
</evidence>
<dbReference type="SUPFAM" id="SSF56281">
    <property type="entry name" value="Metallo-hydrolase/oxidoreductase"/>
    <property type="match status" value="1"/>
</dbReference>